<protein>
    <submittedName>
        <fullName evidence="2">Uncharacterized protein</fullName>
    </submittedName>
</protein>
<keyword evidence="1" id="KW-0472">Membrane</keyword>
<evidence type="ECO:0000313" key="2">
    <source>
        <dbReference type="EMBL" id="MDS0246159.1"/>
    </source>
</evidence>
<organism evidence="2 3">
    <name type="scientific">Microbacterium aurantiacum</name>
    <dbReference type="NCBI Taxonomy" id="162393"/>
    <lineage>
        <taxon>Bacteria</taxon>
        <taxon>Bacillati</taxon>
        <taxon>Actinomycetota</taxon>
        <taxon>Actinomycetes</taxon>
        <taxon>Micrococcales</taxon>
        <taxon>Microbacteriaceae</taxon>
        <taxon>Microbacterium</taxon>
    </lineage>
</organism>
<gene>
    <name evidence="2" type="ORF">KZC50_11135</name>
</gene>
<comment type="caution">
    <text evidence="2">The sequence shown here is derived from an EMBL/GenBank/DDBJ whole genome shotgun (WGS) entry which is preliminary data.</text>
</comment>
<name>A0AAJ2M092_9MICO</name>
<evidence type="ECO:0000313" key="3">
    <source>
        <dbReference type="Proteomes" id="UP001183582"/>
    </source>
</evidence>
<keyword evidence="1" id="KW-0812">Transmembrane</keyword>
<evidence type="ECO:0000256" key="1">
    <source>
        <dbReference type="SAM" id="Phobius"/>
    </source>
</evidence>
<dbReference type="GeneID" id="301458793"/>
<feature type="transmembrane region" description="Helical" evidence="1">
    <location>
        <begin position="20"/>
        <end position="41"/>
    </location>
</feature>
<dbReference type="EMBL" id="JAHWXH010000002">
    <property type="protein sequence ID" value="MDS0246159.1"/>
    <property type="molecule type" value="Genomic_DNA"/>
</dbReference>
<reference evidence="2 3" key="1">
    <citation type="submission" date="2021-06" db="EMBL/GenBank/DDBJ databases">
        <title>Genome-based taxonomic framework of Microbacterium strains isolated from marine environment, the description of four new species and reclassification of four preexisting species.</title>
        <authorList>
            <person name="Lee S.D."/>
            <person name="Kim S.-M."/>
            <person name="Byeon Y.-S."/>
            <person name="Yang H.L."/>
            <person name="Kim I.S."/>
        </authorList>
    </citation>
    <scope>NUCLEOTIDE SEQUENCE [LARGE SCALE GENOMIC DNA]</scope>
    <source>
        <strain evidence="2 3">KACC 20514</strain>
    </source>
</reference>
<dbReference type="AlphaFoldDB" id="A0AAJ2M092"/>
<dbReference type="RefSeq" id="WP_310891733.1">
    <property type="nucleotide sequence ID" value="NZ_BAAAGR010000002.1"/>
</dbReference>
<accession>A0AAJ2M092</accession>
<proteinExistence type="predicted"/>
<sequence length="53" mass="5239">MALADTFLIGGADAAPAGWILIGVSTLSALTFAGIGALVAFHGRTGRRALPAT</sequence>
<dbReference type="Proteomes" id="UP001183582">
    <property type="component" value="Unassembled WGS sequence"/>
</dbReference>
<keyword evidence="1" id="KW-1133">Transmembrane helix</keyword>